<dbReference type="RefSeq" id="WP_212952716.1">
    <property type="nucleotide sequence ID" value="NZ_BORJ01000001.1"/>
</dbReference>
<evidence type="ECO:0000256" key="1">
    <source>
        <dbReference type="SAM" id="Phobius"/>
    </source>
</evidence>
<evidence type="ECO:0008006" key="4">
    <source>
        <dbReference type="Google" id="ProtNLM"/>
    </source>
</evidence>
<reference evidence="2 3" key="1">
    <citation type="submission" date="2021-03" db="EMBL/GenBank/DDBJ databases">
        <title>Antimicrobial resistance genes in bacteria isolated from Japanese honey, and their potential for conferring macrolide and lincosamide resistance in the American foulbrood pathogen Paenibacillus larvae.</title>
        <authorList>
            <person name="Okamoto M."/>
            <person name="Kumagai M."/>
            <person name="Kanamori H."/>
            <person name="Takamatsu D."/>
        </authorList>
    </citation>
    <scope>NUCLEOTIDE SEQUENCE [LARGE SCALE GENOMIC DNA]</scope>
    <source>
        <strain evidence="2 3">J6TS1</strain>
    </source>
</reference>
<evidence type="ECO:0000313" key="2">
    <source>
        <dbReference type="EMBL" id="GIN94578.1"/>
    </source>
</evidence>
<dbReference type="PROSITE" id="PS51257">
    <property type="entry name" value="PROKAR_LIPOPROTEIN"/>
    <property type="match status" value="1"/>
</dbReference>
<keyword evidence="1" id="KW-0812">Transmembrane</keyword>
<name>A0ABQ4KRB7_SIMTE</name>
<proteinExistence type="predicted"/>
<accession>A0ABQ4KRB7</accession>
<gene>
    <name evidence="2" type="ORF">J6TS1_04480</name>
</gene>
<organism evidence="2 3">
    <name type="scientific">Siminovitchia terrae</name>
    <name type="common">Bacillus terrae</name>
    <dbReference type="NCBI Taxonomy" id="1914933"/>
    <lineage>
        <taxon>Bacteria</taxon>
        <taxon>Bacillati</taxon>
        <taxon>Bacillota</taxon>
        <taxon>Bacilli</taxon>
        <taxon>Bacillales</taxon>
        <taxon>Bacillaceae</taxon>
        <taxon>Siminovitchia</taxon>
    </lineage>
</organism>
<dbReference type="Proteomes" id="UP000680670">
    <property type="component" value="Unassembled WGS sequence"/>
</dbReference>
<keyword evidence="3" id="KW-1185">Reference proteome</keyword>
<sequence>MTKRIIRFSLFLAFVIGCILFIQWKGYHSVEDAAVLNIEQTFTIRHTQDEFVIKQSIENLPEGKYHIHYPPKAKDIDCQLGEDHVCKWEDGKNSQLKVKEGPLTFTYKLKAPMKVNSFLLEDWGITIKEAPSASTRIQLTEQNWRNGSWATGADLAGKEKMEGLDYYVFKAEGLIPPLFWQEQALVPMEMNQHLTIYSEGKPSLKRSIFEKLVPDEKIFVIMSNNISELTETDKLIFVPGGKKNVEKQLASLLLAKKLSFTDEKEWMLDLLVSSLTHTPAHSNKVEKMRETIFTVLTKEQADRWLENILSTDSKTITSQLLDELLEDTAGIKTDFFQKNADMSKPFQPFYFLDKRKIYINGKKADKINILLQNDRTYISFVPLIEMLGFHVLDSSKPKELMIGKNGDKYHFIFSKKLFFKNGQQFGFQRNPFSIDHNEVYFDTAALKGLFDLEVEENSQEINIH</sequence>
<evidence type="ECO:0000313" key="3">
    <source>
        <dbReference type="Proteomes" id="UP000680670"/>
    </source>
</evidence>
<protein>
    <recommendedName>
        <fullName evidence="4">Copper amine oxidase-like N-terminal domain-containing protein</fullName>
    </recommendedName>
</protein>
<comment type="caution">
    <text evidence="2">The sequence shown here is derived from an EMBL/GenBank/DDBJ whole genome shotgun (WGS) entry which is preliminary data.</text>
</comment>
<dbReference type="EMBL" id="BORJ01000001">
    <property type="protein sequence ID" value="GIN94578.1"/>
    <property type="molecule type" value="Genomic_DNA"/>
</dbReference>
<feature type="transmembrane region" description="Helical" evidence="1">
    <location>
        <begin position="5"/>
        <end position="24"/>
    </location>
</feature>
<keyword evidence="1" id="KW-0472">Membrane</keyword>
<keyword evidence="1" id="KW-1133">Transmembrane helix</keyword>